<keyword evidence="3 6" id="KW-0812">Transmembrane</keyword>
<dbReference type="Gene3D" id="1.20.1250.20">
    <property type="entry name" value="MFS general substrate transporter like domains"/>
    <property type="match status" value="2"/>
</dbReference>
<feature type="transmembrane region" description="Helical" evidence="6">
    <location>
        <begin position="306"/>
        <end position="328"/>
    </location>
</feature>
<accession>H1SF85</accession>
<name>H1SF85_9BURK</name>
<evidence type="ECO:0000256" key="6">
    <source>
        <dbReference type="SAM" id="Phobius"/>
    </source>
</evidence>
<feature type="transmembrane region" description="Helical" evidence="6">
    <location>
        <begin position="368"/>
        <end position="387"/>
    </location>
</feature>
<dbReference type="SUPFAM" id="SSF103473">
    <property type="entry name" value="MFS general substrate transporter"/>
    <property type="match status" value="1"/>
</dbReference>
<dbReference type="InterPro" id="IPR011701">
    <property type="entry name" value="MFS"/>
</dbReference>
<dbReference type="RefSeq" id="WP_006162910.1">
    <property type="nucleotide sequence ID" value="NZ_AHJE01000108.1"/>
</dbReference>
<feature type="transmembrane region" description="Helical" evidence="6">
    <location>
        <begin position="272"/>
        <end position="294"/>
    </location>
</feature>
<gene>
    <name evidence="8" type="ORF">OR16_34980</name>
</gene>
<feature type="transmembrane region" description="Helical" evidence="6">
    <location>
        <begin position="334"/>
        <end position="356"/>
    </location>
</feature>
<dbReference type="InterPro" id="IPR044770">
    <property type="entry name" value="MFS_spinster-like"/>
</dbReference>
<keyword evidence="2" id="KW-0813">Transport</keyword>
<keyword evidence="4 6" id="KW-1133">Transmembrane helix</keyword>
<evidence type="ECO:0000313" key="8">
    <source>
        <dbReference type="EMBL" id="EHP38749.1"/>
    </source>
</evidence>
<dbReference type="InterPro" id="IPR036259">
    <property type="entry name" value="MFS_trans_sf"/>
</dbReference>
<feature type="transmembrane region" description="Helical" evidence="6">
    <location>
        <begin position="236"/>
        <end position="257"/>
    </location>
</feature>
<dbReference type="AlphaFoldDB" id="H1SF85"/>
<dbReference type="EMBL" id="AHJE01000108">
    <property type="protein sequence ID" value="EHP38749.1"/>
    <property type="molecule type" value="Genomic_DNA"/>
</dbReference>
<proteinExistence type="predicted"/>
<dbReference type="OrthoDB" id="7002695at2"/>
<evidence type="ECO:0000256" key="5">
    <source>
        <dbReference type="ARBA" id="ARBA00023136"/>
    </source>
</evidence>
<evidence type="ECO:0000256" key="4">
    <source>
        <dbReference type="ARBA" id="ARBA00022989"/>
    </source>
</evidence>
<evidence type="ECO:0000256" key="3">
    <source>
        <dbReference type="ARBA" id="ARBA00022692"/>
    </source>
</evidence>
<dbReference type="PROSITE" id="PS50850">
    <property type="entry name" value="MFS"/>
    <property type="match status" value="1"/>
</dbReference>
<evidence type="ECO:0000313" key="9">
    <source>
        <dbReference type="Proteomes" id="UP000005808"/>
    </source>
</evidence>
<organism evidence="8 9">
    <name type="scientific">Cupriavidus basilensis OR16</name>
    <dbReference type="NCBI Taxonomy" id="1127483"/>
    <lineage>
        <taxon>Bacteria</taxon>
        <taxon>Pseudomonadati</taxon>
        <taxon>Pseudomonadota</taxon>
        <taxon>Betaproteobacteria</taxon>
        <taxon>Burkholderiales</taxon>
        <taxon>Burkholderiaceae</taxon>
        <taxon>Cupriavidus</taxon>
    </lineage>
</organism>
<dbReference type="PANTHER" id="PTHR23505:SF79">
    <property type="entry name" value="PROTEIN SPINSTER"/>
    <property type="match status" value="1"/>
</dbReference>
<dbReference type="GO" id="GO:0022857">
    <property type="term" value="F:transmembrane transporter activity"/>
    <property type="evidence" value="ECO:0007669"/>
    <property type="project" value="InterPro"/>
</dbReference>
<keyword evidence="5 6" id="KW-0472">Membrane</keyword>
<comment type="caution">
    <text evidence="8">The sequence shown here is derived from an EMBL/GenBank/DDBJ whole genome shotgun (WGS) entry which is preliminary data.</text>
</comment>
<protein>
    <submittedName>
        <fullName evidence="8">Putative major facilitator superfamily transporter</fullName>
    </submittedName>
</protein>
<dbReference type="PANTHER" id="PTHR23505">
    <property type="entry name" value="SPINSTER"/>
    <property type="match status" value="1"/>
</dbReference>
<evidence type="ECO:0000259" key="7">
    <source>
        <dbReference type="PROSITE" id="PS50850"/>
    </source>
</evidence>
<evidence type="ECO:0000256" key="2">
    <source>
        <dbReference type="ARBA" id="ARBA00022448"/>
    </source>
</evidence>
<feature type="domain" description="Major facilitator superfamily (MFS) profile" evidence="7">
    <location>
        <begin position="26"/>
        <end position="422"/>
    </location>
</feature>
<feature type="transmembrane region" description="Helical" evidence="6">
    <location>
        <begin position="393"/>
        <end position="415"/>
    </location>
</feature>
<sequence length="447" mass="46911">MNPHSAASGTEGSDGYLVGRPKAWFAFAMTFALMLFDYIDRQVIVSLFPHMKAAWGLSDMQLGGLVSIISIVVAVGGLPVALLADRCSRVKSIFIMATVWSLATISCMFTRNYSQLFLARAVVGAGETGYGSVGGALIASLFPKRLRATLLGAFLAAASIGSVLGVVLGGVVAAHWGWQAAFGVVGIPGLVLAFLYLLVPDYKTVELAPRMDRAERQSVQGFARQIVTALTSSPTVWWTCLGAAFQLIVVSTIWSWLPSYFHRYHGVAADKAAMQAAVVVLCGAAGSFIWGVAADAVGVRRPRNKLVLMATLATATLVVFVTAFGGSMAANQQFLLIALGGLMMMCSVAPASSVVFNVIHPGVRSTGAAMLSLFQNLFGLAVGPFVGGLVSDAWGLQTALAVMPAFGLLAALCFLRAMRTYESELANFANIRLDVAPTAASPVAVSA</sequence>
<feature type="transmembrane region" description="Helical" evidence="6">
    <location>
        <begin position="180"/>
        <end position="199"/>
    </location>
</feature>
<feature type="transmembrane region" description="Helical" evidence="6">
    <location>
        <begin position="150"/>
        <end position="174"/>
    </location>
</feature>
<reference evidence="8 9" key="1">
    <citation type="journal article" date="2012" name="J. Bacteriol.">
        <title>De Novo Genome Project of Cupriavidus basilensis OR16.</title>
        <authorList>
            <person name="Cserhati M."/>
            <person name="Kriszt B."/>
            <person name="Szoboszlay S."/>
            <person name="Toth A."/>
            <person name="Szabo I."/>
            <person name="Tancsics A."/>
            <person name="Nagy I."/>
            <person name="Horvath B."/>
            <person name="Nagy I."/>
            <person name="Kukolya J."/>
        </authorList>
    </citation>
    <scope>NUCLEOTIDE SEQUENCE [LARGE SCALE GENOMIC DNA]</scope>
    <source>
        <strain evidence="8 9">OR16</strain>
    </source>
</reference>
<feature type="transmembrane region" description="Helical" evidence="6">
    <location>
        <begin position="60"/>
        <end position="84"/>
    </location>
</feature>
<evidence type="ECO:0000256" key="1">
    <source>
        <dbReference type="ARBA" id="ARBA00004141"/>
    </source>
</evidence>
<dbReference type="Pfam" id="PF07690">
    <property type="entry name" value="MFS_1"/>
    <property type="match status" value="1"/>
</dbReference>
<feature type="transmembrane region" description="Helical" evidence="6">
    <location>
        <begin position="23"/>
        <end position="39"/>
    </location>
</feature>
<dbReference type="Proteomes" id="UP000005808">
    <property type="component" value="Unassembled WGS sequence"/>
</dbReference>
<dbReference type="GO" id="GO:0016020">
    <property type="term" value="C:membrane"/>
    <property type="evidence" value="ECO:0007669"/>
    <property type="project" value="UniProtKB-SubCell"/>
</dbReference>
<comment type="subcellular location">
    <subcellularLocation>
        <location evidence="1">Membrane</location>
        <topology evidence="1">Multi-pass membrane protein</topology>
    </subcellularLocation>
</comment>
<dbReference type="InterPro" id="IPR020846">
    <property type="entry name" value="MFS_dom"/>
</dbReference>
<feature type="transmembrane region" description="Helical" evidence="6">
    <location>
        <begin position="90"/>
        <end position="110"/>
    </location>
</feature>
<dbReference type="PATRIC" id="fig|1127483.3.peg.6989"/>